<dbReference type="EMBL" id="GG749567">
    <property type="protein sequence ID" value="KMW69084.1"/>
    <property type="molecule type" value="Genomic_DNA"/>
</dbReference>
<dbReference type="Proteomes" id="UP000007802">
    <property type="component" value="Unassembled WGS sequence"/>
</dbReference>
<name>A0A0J9HIT2_AJEDA</name>
<evidence type="ECO:0000313" key="1">
    <source>
        <dbReference type="EMBL" id="KMW69084.1"/>
    </source>
</evidence>
<protein>
    <submittedName>
        <fullName evidence="1">Uncharacterized protein</fullName>
    </submittedName>
</protein>
<proteinExistence type="predicted"/>
<sequence>MLTVVISLAADLHSCFGLFKLPFEAVDSITSTDKYLQSTLQMLLSGASTTF</sequence>
<gene>
    <name evidence="1" type="ORF">BDDG_13262</name>
</gene>
<accession>A0A0J9HIT2</accession>
<dbReference type="AlphaFoldDB" id="A0A0J9HIT2"/>
<reference evidence="1" key="1">
    <citation type="submission" date="2010-03" db="EMBL/GenBank/DDBJ databases">
        <title>Annotation of Blastomyces dermatitidis strain ATCC 18188.</title>
        <authorList>
            <consortium name="The Broad Institute Genome Sequencing Platform"/>
            <consortium name="Broad Institute Genome Sequencing Center for Infectious Disease."/>
            <person name="Cuomo C."/>
            <person name="Klein B."/>
            <person name="Sullivan T."/>
            <person name="Heitman J."/>
            <person name="Young S."/>
            <person name="Zeng Q."/>
            <person name="Gargeya S."/>
            <person name="Alvarado L."/>
            <person name="Berlin A.M."/>
            <person name="Chapman S.B."/>
            <person name="Chen Z."/>
            <person name="Freedman E."/>
            <person name="Gellesch M."/>
            <person name="Goldberg J."/>
            <person name="Griggs A."/>
            <person name="Gujja S."/>
            <person name="Heilman E."/>
            <person name="Heiman D."/>
            <person name="Howarth C."/>
            <person name="Mehta T."/>
            <person name="Neiman D."/>
            <person name="Pearson M."/>
            <person name="Roberts A."/>
            <person name="Saif S."/>
            <person name="Shea T."/>
            <person name="Shenoy N."/>
            <person name="Sisk P."/>
            <person name="Stolte C."/>
            <person name="Sykes S."/>
            <person name="White J."/>
            <person name="Yandava C."/>
            <person name="Haas B."/>
            <person name="Nusbaum C."/>
            <person name="Birren B."/>
        </authorList>
    </citation>
    <scope>NUCLEOTIDE SEQUENCE</scope>
    <source>
        <strain evidence="1">ATCC 18188</strain>
    </source>
</reference>
<organism evidence="1">
    <name type="scientific">Ajellomyces dermatitidis (strain ATCC 18188 / CBS 674.68)</name>
    <name type="common">Blastomyces dermatitidis</name>
    <dbReference type="NCBI Taxonomy" id="653446"/>
    <lineage>
        <taxon>Eukaryota</taxon>
        <taxon>Fungi</taxon>
        <taxon>Dikarya</taxon>
        <taxon>Ascomycota</taxon>
        <taxon>Pezizomycotina</taxon>
        <taxon>Eurotiomycetes</taxon>
        <taxon>Eurotiomycetidae</taxon>
        <taxon>Onygenales</taxon>
        <taxon>Ajellomycetaceae</taxon>
        <taxon>Blastomyces</taxon>
    </lineage>
</organism>